<organism evidence="5 6">
    <name type="scientific">Extremus antarcticus</name>
    <dbReference type="NCBI Taxonomy" id="702011"/>
    <lineage>
        <taxon>Eukaryota</taxon>
        <taxon>Fungi</taxon>
        <taxon>Dikarya</taxon>
        <taxon>Ascomycota</taxon>
        <taxon>Pezizomycotina</taxon>
        <taxon>Dothideomycetes</taxon>
        <taxon>Dothideomycetidae</taxon>
        <taxon>Mycosphaerellales</taxon>
        <taxon>Extremaceae</taxon>
        <taxon>Extremus</taxon>
    </lineage>
</organism>
<keyword evidence="1" id="KW-0808">Transferase</keyword>
<evidence type="ECO:0000256" key="2">
    <source>
        <dbReference type="ARBA" id="ARBA00023315"/>
    </source>
</evidence>
<dbReference type="SUPFAM" id="SSF55729">
    <property type="entry name" value="Acyl-CoA N-acyltransferases (Nat)"/>
    <property type="match status" value="1"/>
</dbReference>
<keyword evidence="2" id="KW-0012">Acyltransferase</keyword>
<feature type="region of interest" description="Disordered" evidence="3">
    <location>
        <begin position="256"/>
        <end position="276"/>
    </location>
</feature>
<dbReference type="EMBL" id="JAWDJX010000024">
    <property type="protein sequence ID" value="KAK3051773.1"/>
    <property type="molecule type" value="Genomic_DNA"/>
</dbReference>
<dbReference type="CDD" id="cd04301">
    <property type="entry name" value="NAT_SF"/>
    <property type="match status" value="1"/>
</dbReference>
<accession>A0AAJ0DJT4</accession>
<sequence length="292" mass="32075">MPRDLAALAKENADDSMPELTKSPDKIEGRSGPMDAEDEMPQGSLFSQMAQKNDKRDELHPYTQTLSPSDLESCVRLEEEAFPPNERATREKFQYRLKHCGPLSLGIFTSHDPSNTSNTIPTASTATPVYSGAPARKAVLLGHIIATKTTNPTVTDADMAIPSPDSPDPNVGHKEHGRTICIHSLAVLPQYHHHGLGGTLLKAYLQRLEQQAVGDRVALISHEGLIPFYEKFGFRSLGRSKAEFAGGGWWDMVRELKQEDEDEDEGEDEVVGEEVVEEVEVVDEDDGVSALS</sequence>
<evidence type="ECO:0000259" key="4">
    <source>
        <dbReference type="PROSITE" id="PS51186"/>
    </source>
</evidence>
<dbReference type="InterPro" id="IPR051635">
    <property type="entry name" value="SNAT-like"/>
</dbReference>
<protein>
    <recommendedName>
        <fullName evidence="4">N-acetyltransferase domain-containing protein</fullName>
    </recommendedName>
</protein>
<feature type="region of interest" description="Disordered" evidence="3">
    <location>
        <begin position="1"/>
        <end position="71"/>
    </location>
</feature>
<dbReference type="Proteomes" id="UP001271007">
    <property type="component" value="Unassembled WGS sequence"/>
</dbReference>
<keyword evidence="6" id="KW-1185">Reference proteome</keyword>
<reference evidence="5" key="1">
    <citation type="submission" date="2023-04" db="EMBL/GenBank/DDBJ databases">
        <title>Black Yeasts Isolated from many extreme environments.</title>
        <authorList>
            <person name="Coleine C."/>
            <person name="Stajich J.E."/>
            <person name="Selbmann L."/>
        </authorList>
    </citation>
    <scope>NUCLEOTIDE SEQUENCE</scope>
    <source>
        <strain evidence="5">CCFEE 5312</strain>
    </source>
</reference>
<name>A0AAJ0DJT4_9PEZI</name>
<dbReference type="PROSITE" id="PS51186">
    <property type="entry name" value="GNAT"/>
    <property type="match status" value="1"/>
</dbReference>
<evidence type="ECO:0000313" key="5">
    <source>
        <dbReference type="EMBL" id="KAK3051773.1"/>
    </source>
</evidence>
<feature type="domain" description="N-acetyltransferase" evidence="4">
    <location>
        <begin position="61"/>
        <end position="257"/>
    </location>
</feature>
<dbReference type="InterPro" id="IPR000182">
    <property type="entry name" value="GNAT_dom"/>
</dbReference>
<dbReference type="Pfam" id="PF13673">
    <property type="entry name" value="Acetyltransf_10"/>
    <property type="match status" value="1"/>
</dbReference>
<dbReference type="Gene3D" id="3.40.630.30">
    <property type="match status" value="1"/>
</dbReference>
<dbReference type="AlphaFoldDB" id="A0AAJ0DJT4"/>
<feature type="compositionally biased region" description="Acidic residues" evidence="3">
    <location>
        <begin position="258"/>
        <end position="276"/>
    </location>
</feature>
<evidence type="ECO:0000313" key="6">
    <source>
        <dbReference type="Proteomes" id="UP001271007"/>
    </source>
</evidence>
<dbReference type="InterPro" id="IPR016181">
    <property type="entry name" value="Acyl_CoA_acyltransferase"/>
</dbReference>
<proteinExistence type="predicted"/>
<evidence type="ECO:0000256" key="3">
    <source>
        <dbReference type="SAM" id="MobiDB-lite"/>
    </source>
</evidence>
<evidence type="ECO:0000256" key="1">
    <source>
        <dbReference type="ARBA" id="ARBA00022679"/>
    </source>
</evidence>
<dbReference type="PANTHER" id="PTHR10908">
    <property type="entry name" value="SEROTONIN N-ACETYLTRANSFERASE"/>
    <property type="match status" value="1"/>
</dbReference>
<gene>
    <name evidence="5" type="ORF">LTR09_007073</name>
</gene>
<dbReference type="GO" id="GO:0004059">
    <property type="term" value="F:aralkylamine N-acetyltransferase activity"/>
    <property type="evidence" value="ECO:0007669"/>
    <property type="project" value="TreeGrafter"/>
</dbReference>
<dbReference type="PANTHER" id="PTHR10908:SF0">
    <property type="entry name" value="SEROTONIN N-ACETYLTRANSFERASE"/>
    <property type="match status" value="1"/>
</dbReference>
<dbReference type="GO" id="GO:0005737">
    <property type="term" value="C:cytoplasm"/>
    <property type="evidence" value="ECO:0007669"/>
    <property type="project" value="TreeGrafter"/>
</dbReference>
<comment type="caution">
    <text evidence="5">The sequence shown here is derived from an EMBL/GenBank/DDBJ whole genome shotgun (WGS) entry which is preliminary data.</text>
</comment>